<dbReference type="GO" id="GO:0005524">
    <property type="term" value="F:ATP binding"/>
    <property type="evidence" value="ECO:0007669"/>
    <property type="project" value="UniProtKB-KW"/>
</dbReference>
<evidence type="ECO:0000256" key="3">
    <source>
        <dbReference type="ARBA" id="ARBA00022741"/>
    </source>
</evidence>
<evidence type="ECO:0000313" key="6">
    <source>
        <dbReference type="EMBL" id="GEC76381.1"/>
    </source>
</evidence>
<dbReference type="InterPro" id="IPR027417">
    <property type="entry name" value="P-loop_NTPase"/>
</dbReference>
<accession>A0A4Y4B743</accession>
<protein>
    <recommendedName>
        <fullName evidence="5">ABC transporter domain-containing protein</fullName>
    </recommendedName>
</protein>
<sequence length="129" mass="13636">MSELRFDRVSVRYGTHRAGLTAVDDVSLVVPSGSVVGLVGESGSGKSTLARAAIGLAPISEGAITLDGVDVRSFRRRRPLQMVFQDPFSSPALGDCGLVASASSVLDVRSWPTSCVSDTDSNTRRSRRP</sequence>
<feature type="domain" description="ABC transporter" evidence="5">
    <location>
        <begin position="24"/>
        <end position="92"/>
    </location>
</feature>
<dbReference type="Gene3D" id="3.40.50.300">
    <property type="entry name" value="P-loop containing nucleotide triphosphate hydrolases"/>
    <property type="match status" value="1"/>
</dbReference>
<dbReference type="InterPro" id="IPR050319">
    <property type="entry name" value="ABC_transp_ATP-bind"/>
</dbReference>
<evidence type="ECO:0000259" key="5">
    <source>
        <dbReference type="Pfam" id="PF00005"/>
    </source>
</evidence>
<evidence type="ECO:0000256" key="1">
    <source>
        <dbReference type="ARBA" id="ARBA00005417"/>
    </source>
</evidence>
<organism evidence="6 7">
    <name type="scientific">Microbacterium maritypicum</name>
    <name type="common">Microbacterium liquefaciens</name>
    <dbReference type="NCBI Taxonomy" id="33918"/>
    <lineage>
        <taxon>Bacteria</taxon>
        <taxon>Bacillati</taxon>
        <taxon>Actinomycetota</taxon>
        <taxon>Actinomycetes</taxon>
        <taxon>Micrococcales</taxon>
        <taxon>Microbacteriaceae</taxon>
        <taxon>Microbacterium</taxon>
    </lineage>
</organism>
<dbReference type="AlphaFoldDB" id="A0A4Y4B743"/>
<dbReference type="SUPFAM" id="SSF52540">
    <property type="entry name" value="P-loop containing nucleoside triphosphate hydrolases"/>
    <property type="match status" value="1"/>
</dbReference>
<dbReference type="PANTHER" id="PTHR43776:SF7">
    <property type="entry name" value="D,D-DIPEPTIDE TRANSPORT ATP-BINDING PROTEIN DDPF-RELATED"/>
    <property type="match status" value="1"/>
</dbReference>
<dbReference type="GO" id="GO:0016887">
    <property type="term" value="F:ATP hydrolysis activity"/>
    <property type="evidence" value="ECO:0007669"/>
    <property type="project" value="InterPro"/>
</dbReference>
<dbReference type="Pfam" id="PF00005">
    <property type="entry name" value="ABC_tran"/>
    <property type="match status" value="1"/>
</dbReference>
<proteinExistence type="inferred from homology"/>
<keyword evidence="2" id="KW-0813">Transport</keyword>
<keyword evidence="3" id="KW-0547">Nucleotide-binding</keyword>
<evidence type="ECO:0000256" key="4">
    <source>
        <dbReference type="ARBA" id="ARBA00022840"/>
    </source>
</evidence>
<dbReference type="InterPro" id="IPR003439">
    <property type="entry name" value="ABC_transporter-like_ATP-bd"/>
</dbReference>
<dbReference type="Proteomes" id="UP000317410">
    <property type="component" value="Unassembled WGS sequence"/>
</dbReference>
<keyword evidence="4" id="KW-0067">ATP-binding</keyword>
<comment type="caution">
    <text evidence="6">The sequence shown here is derived from an EMBL/GenBank/DDBJ whole genome shotgun (WGS) entry which is preliminary data.</text>
</comment>
<dbReference type="EMBL" id="BJNQ01000019">
    <property type="protein sequence ID" value="GEC76381.1"/>
    <property type="molecule type" value="Genomic_DNA"/>
</dbReference>
<evidence type="ECO:0000256" key="2">
    <source>
        <dbReference type="ARBA" id="ARBA00022448"/>
    </source>
</evidence>
<dbReference type="PANTHER" id="PTHR43776">
    <property type="entry name" value="TRANSPORT ATP-BINDING PROTEIN"/>
    <property type="match status" value="1"/>
</dbReference>
<evidence type="ECO:0000313" key="7">
    <source>
        <dbReference type="Proteomes" id="UP000317410"/>
    </source>
</evidence>
<gene>
    <name evidence="6" type="ORF">MLI01_25260</name>
</gene>
<dbReference type="RefSeq" id="WP_141387351.1">
    <property type="nucleotide sequence ID" value="NZ_BJNQ01000019.1"/>
</dbReference>
<name>A0A4Y4B743_MICMQ</name>
<reference evidence="6 7" key="1">
    <citation type="submission" date="2019-06" db="EMBL/GenBank/DDBJ databases">
        <title>Whole genome shotgun sequence of Microbacterium liquefaciens NBRC 15037.</title>
        <authorList>
            <person name="Hosoyama A."/>
            <person name="Uohara A."/>
            <person name="Ohji S."/>
            <person name="Ichikawa N."/>
        </authorList>
    </citation>
    <scope>NUCLEOTIDE SEQUENCE [LARGE SCALE GENOMIC DNA]</scope>
    <source>
        <strain evidence="6 7">NBRC 15037</strain>
    </source>
</reference>
<comment type="similarity">
    <text evidence="1">Belongs to the ABC transporter superfamily.</text>
</comment>